<dbReference type="AlphaFoldDB" id="A0AAD5RFC8"/>
<feature type="compositionally biased region" description="Basic and acidic residues" evidence="5">
    <location>
        <begin position="422"/>
        <end position="433"/>
    </location>
</feature>
<organism evidence="7 8">
    <name type="scientific">Zalerion maritima</name>
    <dbReference type="NCBI Taxonomy" id="339359"/>
    <lineage>
        <taxon>Eukaryota</taxon>
        <taxon>Fungi</taxon>
        <taxon>Dikarya</taxon>
        <taxon>Ascomycota</taxon>
        <taxon>Pezizomycotina</taxon>
        <taxon>Sordariomycetes</taxon>
        <taxon>Lulworthiomycetidae</taxon>
        <taxon>Lulworthiales</taxon>
        <taxon>Lulworthiaceae</taxon>
        <taxon>Zalerion</taxon>
    </lineage>
</organism>
<evidence type="ECO:0000256" key="1">
    <source>
        <dbReference type="ARBA" id="ARBA00022723"/>
    </source>
</evidence>
<keyword evidence="3 4" id="KW-0862">Zinc</keyword>
<dbReference type="Pfam" id="PF00642">
    <property type="entry name" value="zf-CCCH"/>
    <property type="match status" value="1"/>
</dbReference>
<dbReference type="Gene3D" id="4.10.1000.10">
    <property type="entry name" value="Zinc finger, CCCH-type"/>
    <property type="match status" value="1"/>
</dbReference>
<dbReference type="PROSITE" id="PS50103">
    <property type="entry name" value="ZF_C3H1"/>
    <property type="match status" value="2"/>
</dbReference>
<feature type="region of interest" description="Disordered" evidence="5">
    <location>
        <begin position="420"/>
        <end position="656"/>
    </location>
</feature>
<feature type="region of interest" description="Disordered" evidence="5">
    <location>
        <begin position="345"/>
        <end position="392"/>
    </location>
</feature>
<feature type="compositionally biased region" description="Polar residues" evidence="5">
    <location>
        <begin position="9"/>
        <end position="21"/>
    </location>
</feature>
<feature type="compositionally biased region" description="Low complexity" evidence="5">
    <location>
        <begin position="511"/>
        <end position="525"/>
    </location>
</feature>
<feature type="zinc finger region" description="C3H1-type" evidence="4">
    <location>
        <begin position="78"/>
        <end position="105"/>
    </location>
</feature>
<dbReference type="InterPro" id="IPR000571">
    <property type="entry name" value="Znf_CCCH"/>
</dbReference>
<evidence type="ECO:0000256" key="5">
    <source>
        <dbReference type="SAM" id="MobiDB-lite"/>
    </source>
</evidence>
<evidence type="ECO:0000313" key="8">
    <source>
        <dbReference type="Proteomes" id="UP001201980"/>
    </source>
</evidence>
<dbReference type="GO" id="GO:0008270">
    <property type="term" value="F:zinc ion binding"/>
    <property type="evidence" value="ECO:0007669"/>
    <property type="project" value="UniProtKB-KW"/>
</dbReference>
<dbReference type="InterPro" id="IPR036855">
    <property type="entry name" value="Znf_CCCH_sf"/>
</dbReference>
<evidence type="ECO:0000259" key="6">
    <source>
        <dbReference type="PROSITE" id="PS50103"/>
    </source>
</evidence>
<gene>
    <name evidence="7" type="ORF">MKZ38_001338</name>
</gene>
<reference evidence="7" key="1">
    <citation type="submission" date="2022-07" db="EMBL/GenBank/DDBJ databases">
        <title>Draft genome sequence of Zalerion maritima ATCC 34329, a (micro)plastics degrading marine fungus.</title>
        <authorList>
            <person name="Paco A."/>
            <person name="Goncalves M.F.M."/>
            <person name="Rocha-Santos T.A.P."/>
            <person name="Alves A."/>
        </authorList>
    </citation>
    <scope>NUCLEOTIDE SEQUENCE</scope>
    <source>
        <strain evidence="7">ATCC 34329</strain>
    </source>
</reference>
<keyword evidence="1 4" id="KW-0479">Metal-binding</keyword>
<feature type="compositionally biased region" description="Low complexity" evidence="5">
    <location>
        <begin position="376"/>
        <end position="389"/>
    </location>
</feature>
<feature type="compositionally biased region" description="Polar residues" evidence="5">
    <location>
        <begin position="495"/>
        <end position="510"/>
    </location>
</feature>
<dbReference type="SMART" id="SM00356">
    <property type="entry name" value="ZnF_C3H1"/>
    <property type="match status" value="2"/>
</dbReference>
<dbReference type="Proteomes" id="UP001201980">
    <property type="component" value="Unassembled WGS sequence"/>
</dbReference>
<feature type="compositionally biased region" description="Acidic residues" evidence="5">
    <location>
        <begin position="597"/>
        <end position="612"/>
    </location>
</feature>
<evidence type="ECO:0000313" key="7">
    <source>
        <dbReference type="EMBL" id="KAJ2890791.1"/>
    </source>
</evidence>
<sequence>MLAHPPHGLSSTKMPANQNGESFRHTRSSSLNIPPTNGQPPPMPGAAGAARFDGPRSPPTCVTEREELLIVLPTHSPDTSHVPCKFFRQGGCQAGKTCPFSHDLGASAENICKYFAKVSVDHDICQSAAICRNLPCRWGANPQKSNAGKLGNCKFGPKCANIHVLPDGRRINYGKNGVTFGNPLGGMPRTPYAPSTSNLTNSFLSGTEVATYGPNTPGYGGFTHRPSDENMRSLGRQPSLDNGIPILETTHTYSHNGSAYGSPHDTDNRLEMGLSPVNKGLSVMDAPLPASFDSNGMSHVARYPNGPFPSSVPNQFGVGSPSPSLNYAKESRTSETLKMLHTSAFGNDHLSPNAAGAPGSSPPSNDELRRPTALHSSSNRYSRSRISASVPKGVDRDWDNAFPFAEEDYVPENLKDLLTPTEKARRGSLRADDSETVPAGMYSSSHTGKFGSPIPAASPSSRWGHGHVGWGGDTDEKNGRPRYGASPFGHVGSPLRNSSLIGSDLNSTAAGSSRPRPNGPPSRRGTGSDESLSALTQQMQRTKIGEDSPSSGSSPRLRGMNGNGGRPVGTERDHHNVERHVSNSSISSSRLAPRPIDEEEEGEFVFDMDEDDVSRNGARKSGGSNGFSGWTYAGATSGGRVNGHIGSSREPGVIGR</sequence>
<keyword evidence="8" id="KW-1185">Reference proteome</keyword>
<feature type="compositionally biased region" description="Basic and acidic residues" evidence="5">
    <location>
        <begin position="569"/>
        <end position="581"/>
    </location>
</feature>
<evidence type="ECO:0000256" key="2">
    <source>
        <dbReference type="ARBA" id="ARBA00022771"/>
    </source>
</evidence>
<feature type="compositionally biased region" description="Low complexity" evidence="5">
    <location>
        <begin position="351"/>
        <end position="365"/>
    </location>
</feature>
<keyword evidence="2 4" id="KW-0863">Zinc-finger</keyword>
<name>A0AAD5RFC8_9PEZI</name>
<proteinExistence type="predicted"/>
<evidence type="ECO:0000256" key="3">
    <source>
        <dbReference type="ARBA" id="ARBA00022833"/>
    </source>
</evidence>
<dbReference type="EMBL" id="JAKWBI020001366">
    <property type="protein sequence ID" value="KAJ2890791.1"/>
    <property type="molecule type" value="Genomic_DNA"/>
</dbReference>
<dbReference type="SUPFAM" id="SSF90229">
    <property type="entry name" value="CCCH zinc finger"/>
    <property type="match status" value="1"/>
</dbReference>
<feature type="compositionally biased region" description="Polar residues" evidence="5">
    <location>
        <begin position="529"/>
        <end position="541"/>
    </location>
</feature>
<feature type="domain" description="C3H1-type" evidence="6">
    <location>
        <begin position="135"/>
        <end position="166"/>
    </location>
</feature>
<feature type="zinc finger region" description="C3H1-type" evidence="4">
    <location>
        <begin position="135"/>
        <end position="166"/>
    </location>
</feature>
<accession>A0AAD5RFC8</accession>
<evidence type="ECO:0000256" key="4">
    <source>
        <dbReference type="PROSITE-ProRule" id="PRU00723"/>
    </source>
</evidence>
<feature type="compositionally biased region" description="Low complexity" evidence="5">
    <location>
        <begin position="548"/>
        <end position="559"/>
    </location>
</feature>
<feature type="region of interest" description="Disordered" evidence="5">
    <location>
        <begin position="1"/>
        <end position="58"/>
    </location>
</feature>
<feature type="domain" description="C3H1-type" evidence="6">
    <location>
        <begin position="78"/>
        <end position="105"/>
    </location>
</feature>
<comment type="caution">
    <text evidence="7">The sequence shown here is derived from an EMBL/GenBank/DDBJ whole genome shotgun (WGS) entry which is preliminary data.</text>
</comment>
<protein>
    <recommendedName>
        <fullName evidence="6">C3H1-type domain-containing protein</fullName>
    </recommendedName>
</protein>